<accession>A0A650CIA5</accession>
<dbReference type="InterPro" id="IPR029069">
    <property type="entry name" value="HotDog_dom_sf"/>
</dbReference>
<feature type="domain" description="Thioesterase" evidence="3">
    <location>
        <begin position="47"/>
        <end position="122"/>
    </location>
</feature>
<gene>
    <name evidence="5" type="ORF">D1869_10145</name>
    <name evidence="4" type="ORF">HNQ62_001591</name>
</gene>
<name>A0A650CIA5_SULOH</name>
<evidence type="ECO:0000313" key="4">
    <source>
        <dbReference type="EMBL" id="MBB5253820.1"/>
    </source>
</evidence>
<dbReference type="GeneID" id="95644918"/>
<evidence type="ECO:0000259" key="3">
    <source>
        <dbReference type="Pfam" id="PF03061"/>
    </source>
</evidence>
<dbReference type="Proteomes" id="UP000582213">
    <property type="component" value="Unassembled WGS sequence"/>
</dbReference>
<dbReference type="EMBL" id="CP045484">
    <property type="protein sequence ID" value="QGR17506.1"/>
    <property type="molecule type" value="Genomic_DNA"/>
</dbReference>
<dbReference type="CDD" id="cd03443">
    <property type="entry name" value="PaaI_thioesterase"/>
    <property type="match status" value="1"/>
</dbReference>
<dbReference type="EMBL" id="JACHFY010000007">
    <property type="protein sequence ID" value="MBB5253820.1"/>
    <property type="molecule type" value="Genomic_DNA"/>
</dbReference>
<keyword evidence="6" id="KW-1185">Reference proteome</keyword>
<dbReference type="AlphaFoldDB" id="A0A650CIA5"/>
<evidence type="ECO:0000256" key="2">
    <source>
        <dbReference type="ARBA" id="ARBA00022801"/>
    </source>
</evidence>
<proteinExistence type="inferred from homology"/>
<evidence type="ECO:0000313" key="5">
    <source>
        <dbReference type="EMBL" id="QGR17506.1"/>
    </source>
</evidence>
<evidence type="ECO:0000256" key="1">
    <source>
        <dbReference type="ARBA" id="ARBA00008324"/>
    </source>
</evidence>
<protein>
    <submittedName>
        <fullName evidence="4">Acyl-CoA thioesterase</fullName>
        <ecNumber evidence="4">3.1.2.-</ecNumber>
    </submittedName>
    <submittedName>
        <fullName evidence="5">Hotdog fold thioesterase</fullName>
    </submittedName>
</protein>
<dbReference type="NCBIfam" id="TIGR00369">
    <property type="entry name" value="unchar_dom_1"/>
    <property type="match status" value="1"/>
</dbReference>
<dbReference type="SUPFAM" id="SSF54637">
    <property type="entry name" value="Thioesterase/thiol ester dehydrase-isomerase"/>
    <property type="match status" value="1"/>
</dbReference>
<dbReference type="Proteomes" id="UP000427373">
    <property type="component" value="Chromosome"/>
</dbReference>
<dbReference type="Gene3D" id="3.10.129.10">
    <property type="entry name" value="Hotdog Thioesterase"/>
    <property type="match status" value="1"/>
</dbReference>
<dbReference type="RefSeq" id="WP_156014992.1">
    <property type="nucleotide sequence ID" value="NZ_AP031374.1"/>
</dbReference>
<comment type="similarity">
    <text evidence="1">Belongs to the thioesterase PaaI family.</text>
</comment>
<dbReference type="Pfam" id="PF03061">
    <property type="entry name" value="4HBT"/>
    <property type="match status" value="1"/>
</dbReference>
<dbReference type="OrthoDB" id="24516at2157"/>
<dbReference type="InterPro" id="IPR006683">
    <property type="entry name" value="Thioestr_dom"/>
</dbReference>
<evidence type="ECO:0000313" key="7">
    <source>
        <dbReference type="Proteomes" id="UP000582213"/>
    </source>
</evidence>
<keyword evidence="2 4" id="KW-0378">Hydrolase</keyword>
<dbReference type="EC" id="3.1.2.-" evidence="4"/>
<dbReference type="PANTHER" id="PTHR21660:SF1">
    <property type="entry name" value="ACYL-COENZYME A THIOESTERASE 13"/>
    <property type="match status" value="1"/>
</dbReference>
<evidence type="ECO:0000313" key="6">
    <source>
        <dbReference type="Proteomes" id="UP000427373"/>
    </source>
</evidence>
<reference evidence="5 6" key="1">
    <citation type="submission" date="2019-10" db="EMBL/GenBank/DDBJ databases">
        <title>Genome Sequences from Six Type Strain Members of the Archaeal Family Sulfolobaceae: Acidianus ambivalens, Acidianus infernus, Metallosphaera prunae, Stygiolobus azoricus, Sulfolobus metallicus, and Sulfurisphaera ohwakuensis.</title>
        <authorList>
            <person name="Counts J.A."/>
            <person name="Kelly R.M."/>
        </authorList>
    </citation>
    <scope>NUCLEOTIDE SEQUENCE [LARGE SCALE GENOMIC DNA]</scope>
    <source>
        <strain evidence="5 6">TA-1</strain>
    </source>
</reference>
<dbReference type="InterPro" id="IPR003736">
    <property type="entry name" value="PAAI_dom"/>
</dbReference>
<organism evidence="5 6">
    <name type="scientific">Sulfurisphaera ohwakuensis</name>
    <dbReference type="NCBI Taxonomy" id="69656"/>
    <lineage>
        <taxon>Archaea</taxon>
        <taxon>Thermoproteota</taxon>
        <taxon>Thermoprotei</taxon>
        <taxon>Sulfolobales</taxon>
        <taxon>Sulfolobaceae</taxon>
        <taxon>Sulfurisphaera</taxon>
    </lineage>
</organism>
<reference evidence="4 7" key="2">
    <citation type="submission" date="2020-08" db="EMBL/GenBank/DDBJ databases">
        <title>Genomic Encyclopedia of Type Strains, Phase IV (KMG-IV): sequencing the most valuable type-strain genomes for metagenomic binning, comparative biology and taxonomic classification.</title>
        <authorList>
            <person name="Goeker M."/>
        </authorList>
    </citation>
    <scope>NUCLEOTIDE SEQUENCE [LARGE SCALE GENOMIC DNA]</scope>
    <source>
        <strain evidence="4 7">DSM 12421</strain>
    </source>
</reference>
<dbReference type="GO" id="GO:0047617">
    <property type="term" value="F:fatty acyl-CoA hydrolase activity"/>
    <property type="evidence" value="ECO:0007669"/>
    <property type="project" value="InterPro"/>
</dbReference>
<dbReference type="KEGG" id="soh:D1869_10145"/>
<dbReference type="InterPro" id="IPR039298">
    <property type="entry name" value="ACOT13"/>
</dbReference>
<sequence>MITEDEVNKLLSENEALFRFMGAKFEKVERGVAKLSFEYKEELSRIGGMLHGAIIFAAMDYSGSYAVRTLDVKEAYTLEFNVVFLKAMKTPPFTFLARVVRETKRYAYVEVEGFDGNNELCAKGNGIWHLIRD</sequence>
<dbReference type="PANTHER" id="PTHR21660">
    <property type="entry name" value="THIOESTERASE SUPERFAMILY MEMBER-RELATED"/>
    <property type="match status" value="1"/>
</dbReference>